<name>A0A2G8T675_9BURK</name>
<comment type="caution">
    <text evidence="2">The sequence shown here is derived from an EMBL/GenBank/DDBJ whole genome shotgun (WGS) entry which is preliminary data.</text>
</comment>
<reference evidence="2 3" key="1">
    <citation type="submission" date="2017-10" db="EMBL/GenBank/DDBJ databases">
        <title>Massilia psychrophilum sp. nov., a novel purple-pigmented bacterium isolated from Tianshan glacier, Xinjiang Municipality, China.</title>
        <authorList>
            <person name="Wang H."/>
        </authorList>
    </citation>
    <scope>NUCLEOTIDE SEQUENCE [LARGE SCALE GENOMIC DNA]</scope>
    <source>
        <strain evidence="2 3">JCM 30813</strain>
    </source>
</reference>
<keyword evidence="1" id="KW-0732">Signal</keyword>
<feature type="chain" id="PRO_5013600750" description="Lipoprotein" evidence="1">
    <location>
        <begin position="26"/>
        <end position="205"/>
    </location>
</feature>
<organism evidence="2 3">
    <name type="scientific">Massilia psychrophila</name>
    <dbReference type="NCBI Taxonomy" id="1603353"/>
    <lineage>
        <taxon>Bacteria</taxon>
        <taxon>Pseudomonadati</taxon>
        <taxon>Pseudomonadota</taxon>
        <taxon>Betaproteobacteria</taxon>
        <taxon>Burkholderiales</taxon>
        <taxon>Oxalobacteraceae</taxon>
        <taxon>Telluria group</taxon>
        <taxon>Massilia</taxon>
    </lineage>
</organism>
<feature type="signal peptide" evidence="1">
    <location>
        <begin position="1"/>
        <end position="25"/>
    </location>
</feature>
<dbReference type="EMBL" id="PDOB01000001">
    <property type="protein sequence ID" value="PIL41555.1"/>
    <property type="molecule type" value="Genomic_DNA"/>
</dbReference>
<dbReference type="OrthoDB" id="8702084at2"/>
<evidence type="ECO:0000313" key="2">
    <source>
        <dbReference type="EMBL" id="PIL41555.1"/>
    </source>
</evidence>
<protein>
    <recommendedName>
        <fullName evidence="4">Lipoprotein</fullName>
    </recommendedName>
</protein>
<accession>A0A2G8T675</accession>
<dbReference type="Proteomes" id="UP000228593">
    <property type="component" value="Unassembled WGS sequence"/>
</dbReference>
<dbReference type="RefSeq" id="WP_099914041.1">
    <property type="nucleotide sequence ID" value="NZ_BMHS01000001.1"/>
</dbReference>
<sequence>MTCNFTRPALALALALTLAACGGKATFPVSGTIEGLQYGGLVLSTNGMDLPIAANATSFTFPNTLSYGEVYNVTMKASPAHQTCLVGSFTSRITGVTYNGATDTAGRFGAINIGVGCTTNQVALGGKITGLTSAGLQLNNGSVPFIAPLAADASFTFPTVEFGKSYSITVLAQPLNETCSVSSNGTGVMGDLAPAGIEVTCVKKT</sequence>
<evidence type="ECO:0000313" key="3">
    <source>
        <dbReference type="Proteomes" id="UP000228593"/>
    </source>
</evidence>
<dbReference type="AlphaFoldDB" id="A0A2G8T675"/>
<keyword evidence="3" id="KW-1185">Reference proteome</keyword>
<proteinExistence type="predicted"/>
<dbReference type="PROSITE" id="PS51257">
    <property type="entry name" value="PROKAR_LIPOPROTEIN"/>
    <property type="match status" value="1"/>
</dbReference>
<gene>
    <name evidence="2" type="ORF">CR103_00395</name>
</gene>
<evidence type="ECO:0000256" key="1">
    <source>
        <dbReference type="SAM" id="SignalP"/>
    </source>
</evidence>
<evidence type="ECO:0008006" key="4">
    <source>
        <dbReference type="Google" id="ProtNLM"/>
    </source>
</evidence>